<proteinExistence type="predicted"/>
<dbReference type="EMBL" id="PFAP01000022">
    <property type="protein sequence ID" value="PIR94025.1"/>
    <property type="molecule type" value="Genomic_DNA"/>
</dbReference>
<dbReference type="InterPro" id="IPR011991">
    <property type="entry name" value="ArsR-like_HTH"/>
</dbReference>
<feature type="domain" description="Transcription regulator TrmB N-terminal" evidence="1">
    <location>
        <begin position="5"/>
        <end position="71"/>
    </location>
</feature>
<dbReference type="InterPro" id="IPR002831">
    <property type="entry name" value="Tscrpt_reg_TrmB_N"/>
</dbReference>
<evidence type="ECO:0000313" key="2">
    <source>
        <dbReference type="EMBL" id="PIR94025.1"/>
    </source>
</evidence>
<dbReference type="PANTHER" id="PTHR34293:SF1">
    <property type="entry name" value="HTH-TYPE TRANSCRIPTIONAL REGULATOR TRMBL2"/>
    <property type="match status" value="1"/>
</dbReference>
<dbReference type="Proteomes" id="UP000229901">
    <property type="component" value="Unassembled WGS sequence"/>
</dbReference>
<dbReference type="InterPro" id="IPR036390">
    <property type="entry name" value="WH_DNA-bd_sf"/>
</dbReference>
<gene>
    <name evidence="2" type="ORF">COT97_03410</name>
</gene>
<dbReference type="CDD" id="cd00090">
    <property type="entry name" value="HTH_ARSR"/>
    <property type="match status" value="1"/>
</dbReference>
<sequence>MLKELQDFGLSEKEAKVYVAALELGRATVQQIAAKSKVNRATTYVQLESLKDQGLVTQIIQDKKTFFVAERPEKVLNLIEKQKNDILFKEKEFNKVLPNLKAIYNVDEDVPEVRYYEGEDAVNLYREELIKSKHSFFYSIAPILNDYEMKPEIEDAYHRMIKSIKDYKSIYVAAKRYPDIEAFAKKYKHFTLKYIPIEKFNIKTEIAVFDDKLWMNNLEGKPRAVLIQDKIMAASYKLVFERFWSIAE</sequence>
<dbReference type="PANTHER" id="PTHR34293">
    <property type="entry name" value="HTH-TYPE TRANSCRIPTIONAL REGULATOR TRMBL2"/>
    <property type="match status" value="1"/>
</dbReference>
<dbReference type="AlphaFoldDB" id="A0A2H0V4P7"/>
<dbReference type="Gene3D" id="1.10.10.10">
    <property type="entry name" value="Winged helix-like DNA-binding domain superfamily/Winged helix DNA-binding domain"/>
    <property type="match status" value="1"/>
</dbReference>
<reference evidence="3" key="1">
    <citation type="submission" date="2017-09" db="EMBL/GenBank/DDBJ databases">
        <title>Depth-based differentiation of microbial function through sediment-hosted aquifers and enrichment of novel symbionts in the deep terrestrial subsurface.</title>
        <authorList>
            <person name="Probst A.J."/>
            <person name="Ladd B."/>
            <person name="Jarett J.K."/>
            <person name="Geller-Mcgrath D.E."/>
            <person name="Sieber C.M.K."/>
            <person name="Emerson J.B."/>
            <person name="Anantharaman K."/>
            <person name="Thomas B.C."/>
            <person name="Malmstrom R."/>
            <person name="Stieglmeier M."/>
            <person name="Klingl A."/>
            <person name="Woyke T."/>
            <person name="Ryan C.M."/>
            <person name="Banfield J.F."/>
        </authorList>
    </citation>
    <scope>NUCLEOTIDE SEQUENCE [LARGE SCALE GENOMIC DNA]</scope>
</reference>
<evidence type="ECO:0000313" key="3">
    <source>
        <dbReference type="Proteomes" id="UP000229901"/>
    </source>
</evidence>
<dbReference type="Pfam" id="PF01978">
    <property type="entry name" value="TrmB"/>
    <property type="match status" value="1"/>
</dbReference>
<accession>A0A2H0V4P7</accession>
<organism evidence="2 3">
    <name type="scientific">Candidatus Falkowbacteria bacterium CG10_big_fil_rev_8_21_14_0_10_39_11</name>
    <dbReference type="NCBI Taxonomy" id="1974565"/>
    <lineage>
        <taxon>Bacteria</taxon>
        <taxon>Candidatus Falkowiibacteriota</taxon>
    </lineage>
</organism>
<dbReference type="InterPro" id="IPR036388">
    <property type="entry name" value="WH-like_DNA-bd_sf"/>
</dbReference>
<dbReference type="InterPro" id="IPR051797">
    <property type="entry name" value="TrmB-like"/>
</dbReference>
<name>A0A2H0V4P7_9BACT</name>
<protein>
    <recommendedName>
        <fullName evidence="1">Transcription regulator TrmB N-terminal domain-containing protein</fullName>
    </recommendedName>
</protein>
<comment type="caution">
    <text evidence="2">The sequence shown here is derived from an EMBL/GenBank/DDBJ whole genome shotgun (WGS) entry which is preliminary data.</text>
</comment>
<dbReference type="SUPFAM" id="SSF46785">
    <property type="entry name" value="Winged helix' DNA-binding domain"/>
    <property type="match status" value="1"/>
</dbReference>
<evidence type="ECO:0000259" key="1">
    <source>
        <dbReference type="Pfam" id="PF01978"/>
    </source>
</evidence>